<dbReference type="GO" id="GO:0033300">
    <property type="term" value="F:dehydroascorbic acid transmembrane transporter activity"/>
    <property type="evidence" value="ECO:0007669"/>
    <property type="project" value="UniProtKB-ARBA"/>
</dbReference>
<dbReference type="SUPFAM" id="SSF103473">
    <property type="entry name" value="MFS general substrate transporter"/>
    <property type="match status" value="1"/>
</dbReference>
<keyword evidence="3 6" id="KW-1133">Transmembrane helix</keyword>
<evidence type="ECO:0000259" key="7">
    <source>
        <dbReference type="PROSITE" id="PS50850"/>
    </source>
</evidence>
<evidence type="ECO:0000256" key="4">
    <source>
        <dbReference type="ARBA" id="ARBA00023136"/>
    </source>
</evidence>
<feature type="transmembrane region" description="Helical" evidence="6">
    <location>
        <begin position="162"/>
        <end position="181"/>
    </location>
</feature>
<feature type="domain" description="Major facilitator superfamily (MFS) profile" evidence="7">
    <location>
        <begin position="35"/>
        <end position="478"/>
    </location>
</feature>
<dbReference type="Proteomes" id="UP000694546">
    <property type="component" value="Chromosome 2"/>
</dbReference>
<dbReference type="PROSITE" id="PS50850">
    <property type="entry name" value="MFS"/>
    <property type="match status" value="1"/>
</dbReference>
<keyword evidence="5" id="KW-0813">Transport</keyword>
<proteinExistence type="inferred from homology"/>
<feature type="transmembrane region" description="Helical" evidence="6">
    <location>
        <begin position="387"/>
        <end position="411"/>
    </location>
</feature>
<gene>
    <name evidence="8" type="primary">slc2a6</name>
</gene>
<keyword evidence="9" id="KW-1185">Reference proteome</keyword>
<keyword evidence="2 6" id="KW-0812">Transmembrane</keyword>
<dbReference type="GO" id="GO:0005886">
    <property type="term" value="C:plasma membrane"/>
    <property type="evidence" value="ECO:0007669"/>
    <property type="project" value="UniProtKB-SubCell"/>
</dbReference>
<dbReference type="NCBIfam" id="TIGR00879">
    <property type="entry name" value="SP"/>
    <property type="match status" value="1"/>
</dbReference>
<comment type="similarity">
    <text evidence="5">Belongs to the major facilitator superfamily. Sugar transporter (TC 2.A.1.1) family.</text>
</comment>
<feature type="transmembrane region" description="Helical" evidence="6">
    <location>
        <begin position="306"/>
        <end position="326"/>
    </location>
</feature>
<dbReference type="InterPro" id="IPR036259">
    <property type="entry name" value="MFS_trans_sf"/>
</dbReference>
<dbReference type="GeneTree" id="ENSGT00940000159976"/>
<feature type="transmembrane region" description="Helical" evidence="6">
    <location>
        <begin position="75"/>
        <end position="94"/>
    </location>
</feature>
<dbReference type="PANTHER" id="PTHR48021:SF59">
    <property type="entry name" value="SOLUTE CARRIER FAMILY 2, FACILITATED GLUCOSE TRANSPORTER MEMBER 6"/>
    <property type="match status" value="1"/>
</dbReference>
<sequence>MDRRSKAAASDENTALLGGEPGTASLVNNSRLFLAVFSVVLGNFSFGYSLVYASPVQTALQGSEDPRLQMDSTQYAWFGSIYSLGAAAGGLGTMMLNDMIGRKMSIMTSALPSAVGYMLMGGASDRWMLLLGRFLTGVAGGMTSASIPVYISEISHPAIRGAMGSCPQITAVCGALVLYALGTILPWRWLAVAGGVPAVALVVLVALMPSSPRRLLSLGREEEAEEALRWLRGRDYDVQTELRAVQNSIRSQRGLTLKELATPAYYRPILISVGMRFLQQMSGITPTLVYMQYILSTSKVALDPGIATVIVGVIRLFSVAIAASLMDRAGRKALLYTSSMLMILSSLSLTMYSHANGCPPPPAPPNVTHLPQHGLDSLGVAPAGLSLVPLFLVIIFIFGYAMGWGPITWLLMAEVLPLVARGVASGLCVAVSWLTAFAVTHFFIILADRYGLYVPYLCFTVVCVFCLLFTAVRVPETRGRTLEEIENFFRTGRTFTISN</sequence>
<dbReference type="RefSeq" id="XP_030205112.1">
    <property type="nucleotide sequence ID" value="XM_030349252.1"/>
</dbReference>
<accession>A0A8C4Z6Y7</accession>
<feature type="transmembrane region" description="Helical" evidence="6">
    <location>
        <begin position="453"/>
        <end position="472"/>
    </location>
</feature>
<dbReference type="RefSeq" id="XP_030205084.1">
    <property type="nucleotide sequence ID" value="XM_030349224.1"/>
</dbReference>
<keyword evidence="4 6" id="KW-0472">Membrane</keyword>
<feature type="transmembrane region" description="Helical" evidence="6">
    <location>
        <begin position="32"/>
        <end position="55"/>
    </location>
</feature>
<evidence type="ECO:0000256" key="5">
    <source>
        <dbReference type="RuleBase" id="RU003346"/>
    </source>
</evidence>
<feature type="transmembrane region" description="Helical" evidence="6">
    <location>
        <begin position="130"/>
        <end position="150"/>
    </location>
</feature>
<evidence type="ECO:0000313" key="8">
    <source>
        <dbReference type="Ensembl" id="ENSGMOP00000008558.2"/>
    </source>
</evidence>
<protein>
    <recommendedName>
        <fullName evidence="7">Major facilitator superfamily (MFS) profile domain-containing protein</fullName>
    </recommendedName>
</protein>
<dbReference type="Ensembl" id="ENSGMOT00000008799.2">
    <property type="protein sequence ID" value="ENSGMOP00000008558.2"/>
    <property type="gene ID" value="ENSGMOG00000007995.2"/>
</dbReference>
<evidence type="ECO:0000256" key="3">
    <source>
        <dbReference type="ARBA" id="ARBA00022989"/>
    </source>
</evidence>
<dbReference type="RefSeq" id="XP_030205102.1">
    <property type="nucleotide sequence ID" value="XM_030349242.1"/>
</dbReference>
<evidence type="ECO:0000256" key="2">
    <source>
        <dbReference type="ARBA" id="ARBA00022692"/>
    </source>
</evidence>
<dbReference type="PROSITE" id="PS00217">
    <property type="entry name" value="SUGAR_TRANSPORT_2"/>
    <property type="match status" value="1"/>
</dbReference>
<dbReference type="InterPro" id="IPR020846">
    <property type="entry name" value="MFS_dom"/>
</dbReference>
<reference evidence="8" key="2">
    <citation type="submission" date="2025-09" db="UniProtKB">
        <authorList>
            <consortium name="Ensembl"/>
        </authorList>
    </citation>
    <scope>IDENTIFICATION</scope>
</reference>
<evidence type="ECO:0000256" key="6">
    <source>
        <dbReference type="SAM" id="Phobius"/>
    </source>
</evidence>
<dbReference type="Gene3D" id="1.20.1250.20">
    <property type="entry name" value="MFS general substrate transporter like domains"/>
    <property type="match status" value="1"/>
</dbReference>
<reference evidence="8" key="1">
    <citation type="submission" date="2025-08" db="UniProtKB">
        <authorList>
            <consortium name="Ensembl"/>
        </authorList>
    </citation>
    <scope>IDENTIFICATION</scope>
</reference>
<feature type="transmembrane region" description="Helical" evidence="6">
    <location>
        <begin position="187"/>
        <end position="207"/>
    </location>
</feature>
<comment type="subcellular location">
    <subcellularLocation>
        <location evidence="1">Membrane</location>
        <topology evidence="1">Multi-pass membrane protein</topology>
    </subcellularLocation>
</comment>
<dbReference type="GeneID" id="115537360"/>
<dbReference type="PANTHER" id="PTHR48021">
    <property type="match status" value="1"/>
</dbReference>
<dbReference type="OMA" id="VTCVLVY"/>
<name>A0A8C4Z6Y7_GADMO</name>
<dbReference type="AlphaFoldDB" id="A0A8C4Z6Y7"/>
<organism evidence="8 9">
    <name type="scientific">Gadus morhua</name>
    <name type="common">Atlantic cod</name>
    <dbReference type="NCBI Taxonomy" id="8049"/>
    <lineage>
        <taxon>Eukaryota</taxon>
        <taxon>Metazoa</taxon>
        <taxon>Chordata</taxon>
        <taxon>Craniata</taxon>
        <taxon>Vertebrata</taxon>
        <taxon>Euteleostomi</taxon>
        <taxon>Actinopterygii</taxon>
        <taxon>Neopterygii</taxon>
        <taxon>Teleostei</taxon>
        <taxon>Neoteleostei</taxon>
        <taxon>Acanthomorphata</taxon>
        <taxon>Zeiogadaria</taxon>
        <taxon>Gadariae</taxon>
        <taxon>Gadiformes</taxon>
        <taxon>Gadoidei</taxon>
        <taxon>Gadidae</taxon>
        <taxon>Gadus</taxon>
    </lineage>
</organism>
<dbReference type="PRINTS" id="PR00171">
    <property type="entry name" value="SUGRTRNSPORT"/>
</dbReference>
<dbReference type="InterPro" id="IPR005829">
    <property type="entry name" value="Sugar_transporter_CS"/>
</dbReference>
<feature type="transmembrane region" description="Helical" evidence="6">
    <location>
        <begin position="423"/>
        <end position="447"/>
    </location>
</feature>
<dbReference type="InterPro" id="IPR003663">
    <property type="entry name" value="Sugar/inositol_transpt"/>
</dbReference>
<dbReference type="InterPro" id="IPR005828">
    <property type="entry name" value="MFS_sugar_transport-like"/>
</dbReference>
<dbReference type="InterPro" id="IPR050549">
    <property type="entry name" value="MFS_Trehalose_Transporter"/>
</dbReference>
<evidence type="ECO:0000256" key="1">
    <source>
        <dbReference type="ARBA" id="ARBA00004141"/>
    </source>
</evidence>
<dbReference type="Pfam" id="PF00083">
    <property type="entry name" value="Sugar_tr"/>
    <property type="match status" value="1"/>
</dbReference>
<feature type="transmembrane region" description="Helical" evidence="6">
    <location>
        <begin position="333"/>
        <end position="352"/>
    </location>
</feature>
<evidence type="ECO:0000313" key="9">
    <source>
        <dbReference type="Proteomes" id="UP000694546"/>
    </source>
</evidence>